<keyword evidence="10" id="KW-1185">Reference proteome</keyword>
<comment type="similarity">
    <text evidence="2">Belongs to the UPF0126 family.</text>
</comment>
<evidence type="ECO:0000256" key="6">
    <source>
        <dbReference type="ARBA" id="ARBA00023136"/>
    </source>
</evidence>
<evidence type="ECO:0000256" key="1">
    <source>
        <dbReference type="ARBA" id="ARBA00004651"/>
    </source>
</evidence>
<dbReference type="RefSeq" id="WP_245798352.1">
    <property type="nucleotide sequence ID" value="NZ_FQUO01000008.1"/>
</dbReference>
<evidence type="ECO:0000313" key="9">
    <source>
        <dbReference type="EMBL" id="SHF44562.1"/>
    </source>
</evidence>
<keyword evidence="6 7" id="KW-0472">Membrane</keyword>
<dbReference type="GO" id="GO:0005886">
    <property type="term" value="C:plasma membrane"/>
    <property type="evidence" value="ECO:0007669"/>
    <property type="project" value="UniProtKB-SubCell"/>
</dbReference>
<feature type="transmembrane region" description="Helical" evidence="7">
    <location>
        <begin position="36"/>
        <end position="52"/>
    </location>
</feature>
<dbReference type="PANTHER" id="PTHR30506">
    <property type="entry name" value="INNER MEMBRANE PROTEIN"/>
    <property type="match status" value="1"/>
</dbReference>
<evidence type="ECO:0000259" key="8">
    <source>
        <dbReference type="Pfam" id="PF03458"/>
    </source>
</evidence>
<feature type="transmembrane region" description="Helical" evidence="7">
    <location>
        <begin position="6"/>
        <end position="29"/>
    </location>
</feature>
<protein>
    <submittedName>
        <fullName evidence="9">Uncharacterized membrane protein YeiH</fullName>
    </submittedName>
</protein>
<keyword evidence="4 7" id="KW-0812">Transmembrane</keyword>
<name>A0A1M5BQM1_9BACT</name>
<keyword evidence="5 7" id="KW-1133">Transmembrane helix</keyword>
<feature type="transmembrane region" description="Helical" evidence="7">
    <location>
        <begin position="178"/>
        <end position="197"/>
    </location>
</feature>
<dbReference type="STRING" id="1302690.BUE76_17455"/>
<dbReference type="AlphaFoldDB" id="A0A1M5BQM1"/>
<dbReference type="InterPro" id="IPR005115">
    <property type="entry name" value="Gly_transporter"/>
</dbReference>
<gene>
    <name evidence="9" type="ORF">SAMN05444008_10840</name>
</gene>
<evidence type="ECO:0000256" key="4">
    <source>
        <dbReference type="ARBA" id="ARBA00022692"/>
    </source>
</evidence>
<reference evidence="9 10" key="1">
    <citation type="submission" date="2016-11" db="EMBL/GenBank/DDBJ databases">
        <authorList>
            <person name="Jaros S."/>
            <person name="Januszkiewicz K."/>
            <person name="Wedrychowicz H."/>
        </authorList>
    </citation>
    <scope>NUCLEOTIDE SEQUENCE [LARGE SCALE GENOMIC DNA]</scope>
    <source>
        <strain evidence="9 10">DSM 26897</strain>
    </source>
</reference>
<feature type="domain" description="Glycine transporter" evidence="8">
    <location>
        <begin position="11"/>
        <end position="84"/>
    </location>
</feature>
<evidence type="ECO:0000256" key="2">
    <source>
        <dbReference type="ARBA" id="ARBA00008193"/>
    </source>
</evidence>
<feature type="domain" description="Glycine transporter" evidence="8">
    <location>
        <begin position="97"/>
        <end position="170"/>
    </location>
</feature>
<dbReference type="PANTHER" id="PTHR30506:SF3">
    <property type="entry name" value="UPF0126 INNER MEMBRANE PROTEIN YADS-RELATED"/>
    <property type="match status" value="1"/>
</dbReference>
<feature type="transmembrane region" description="Helical" evidence="7">
    <location>
        <begin position="95"/>
        <end position="113"/>
    </location>
</feature>
<evidence type="ECO:0000256" key="5">
    <source>
        <dbReference type="ARBA" id="ARBA00022989"/>
    </source>
</evidence>
<accession>A0A1M5BQM1</accession>
<evidence type="ECO:0000256" key="3">
    <source>
        <dbReference type="ARBA" id="ARBA00022475"/>
    </source>
</evidence>
<dbReference type="EMBL" id="FQUO01000008">
    <property type="protein sequence ID" value="SHF44562.1"/>
    <property type="molecule type" value="Genomic_DNA"/>
</dbReference>
<proteinExistence type="inferred from homology"/>
<comment type="subcellular location">
    <subcellularLocation>
        <location evidence="1">Cell membrane</location>
        <topology evidence="1">Multi-pass membrane protein</topology>
    </subcellularLocation>
</comment>
<evidence type="ECO:0000313" key="10">
    <source>
        <dbReference type="Proteomes" id="UP000184368"/>
    </source>
</evidence>
<dbReference type="Proteomes" id="UP000184368">
    <property type="component" value="Unassembled WGS sequence"/>
</dbReference>
<feature type="transmembrane region" description="Helical" evidence="7">
    <location>
        <begin position="119"/>
        <end position="142"/>
    </location>
</feature>
<dbReference type="Pfam" id="PF03458">
    <property type="entry name" value="Gly_transporter"/>
    <property type="match status" value="2"/>
</dbReference>
<feature type="transmembrane region" description="Helical" evidence="7">
    <location>
        <begin position="64"/>
        <end position="88"/>
    </location>
</feature>
<organism evidence="9 10">
    <name type="scientific">Cnuella takakiae</name>
    <dbReference type="NCBI Taxonomy" id="1302690"/>
    <lineage>
        <taxon>Bacteria</taxon>
        <taxon>Pseudomonadati</taxon>
        <taxon>Bacteroidota</taxon>
        <taxon>Chitinophagia</taxon>
        <taxon>Chitinophagales</taxon>
        <taxon>Chitinophagaceae</taxon>
        <taxon>Cnuella</taxon>
    </lineage>
</organism>
<sequence>MKEVYPGILQLIDVMGTFAFTVSGAFAAMERRLDPFGVLIISFVTAVGGGTLRDVLVGDLPVRWLANGTTIGVVFAASVATMLFGSLLKRLDKALFLFDALGLGFFTIVGVEVGINKSLSASICIALGTITACFGGVLRDVLLNKVPLIFHKEIYALACIAGGGFYYALYHLQVPADLAKVGCIFLVFAIRFLAIRYQLALPRFYLKQDS</sequence>
<keyword evidence="3" id="KW-1003">Cell membrane</keyword>
<feature type="transmembrane region" description="Helical" evidence="7">
    <location>
        <begin position="154"/>
        <end position="172"/>
    </location>
</feature>
<evidence type="ECO:0000256" key="7">
    <source>
        <dbReference type="SAM" id="Phobius"/>
    </source>
</evidence>